<reference evidence="1" key="1">
    <citation type="submission" date="2020-08" db="EMBL/GenBank/DDBJ databases">
        <title>Multicomponent nature underlies the extraordinary mechanical properties of spider dragline silk.</title>
        <authorList>
            <person name="Kono N."/>
            <person name="Nakamura H."/>
            <person name="Mori M."/>
            <person name="Yoshida Y."/>
            <person name="Ohtoshi R."/>
            <person name="Malay A.D."/>
            <person name="Moran D.A.P."/>
            <person name="Tomita M."/>
            <person name="Numata K."/>
            <person name="Arakawa K."/>
        </authorList>
    </citation>
    <scope>NUCLEOTIDE SEQUENCE</scope>
</reference>
<accession>A0A8X7BZZ0</accession>
<evidence type="ECO:0000313" key="2">
    <source>
        <dbReference type="Proteomes" id="UP000886998"/>
    </source>
</evidence>
<organism evidence="1 2">
    <name type="scientific">Trichonephila inaurata madagascariensis</name>
    <dbReference type="NCBI Taxonomy" id="2747483"/>
    <lineage>
        <taxon>Eukaryota</taxon>
        <taxon>Metazoa</taxon>
        <taxon>Ecdysozoa</taxon>
        <taxon>Arthropoda</taxon>
        <taxon>Chelicerata</taxon>
        <taxon>Arachnida</taxon>
        <taxon>Araneae</taxon>
        <taxon>Araneomorphae</taxon>
        <taxon>Entelegynae</taxon>
        <taxon>Araneoidea</taxon>
        <taxon>Nephilidae</taxon>
        <taxon>Trichonephila</taxon>
        <taxon>Trichonephila inaurata</taxon>
    </lineage>
</organism>
<name>A0A8X7BZZ0_9ARAC</name>
<gene>
    <name evidence="1" type="ORF">TNIN_285171</name>
</gene>
<dbReference type="Proteomes" id="UP000886998">
    <property type="component" value="Unassembled WGS sequence"/>
</dbReference>
<comment type="caution">
    <text evidence="1">The sequence shown here is derived from an EMBL/GenBank/DDBJ whole genome shotgun (WGS) entry which is preliminary data.</text>
</comment>
<sequence>MSRHSSNTDTSDAEKEMTDLIHVEIKLVSTNTGPSSWLVAKTVIASFDIGIARNQTQFKEATAKMRREPIETEEMIHNLFGDHQKHCQYRVYVSSFQKDYHYTFEAFDQEKMC</sequence>
<proteinExistence type="predicted"/>
<keyword evidence="2" id="KW-1185">Reference proteome</keyword>
<protein>
    <submittedName>
        <fullName evidence="1">Uncharacterized protein</fullName>
    </submittedName>
</protein>
<evidence type="ECO:0000313" key="1">
    <source>
        <dbReference type="EMBL" id="GFY49188.1"/>
    </source>
</evidence>
<dbReference type="AlphaFoldDB" id="A0A8X7BZZ0"/>
<dbReference type="OrthoDB" id="6426898at2759"/>
<dbReference type="EMBL" id="BMAV01006856">
    <property type="protein sequence ID" value="GFY49188.1"/>
    <property type="molecule type" value="Genomic_DNA"/>
</dbReference>